<keyword evidence="8 11" id="KW-0560">Oxidoreductase</keyword>
<dbReference type="GO" id="GO:0020037">
    <property type="term" value="F:heme binding"/>
    <property type="evidence" value="ECO:0007669"/>
    <property type="project" value="InterPro"/>
</dbReference>
<keyword evidence="7 11" id="KW-0479">Metal-binding</keyword>
<evidence type="ECO:0000256" key="6">
    <source>
        <dbReference type="ARBA" id="ARBA00022617"/>
    </source>
</evidence>
<reference evidence="14" key="1">
    <citation type="journal article" date="2014" name="Int. J. Syst. Evol. Microbiol.">
        <title>Complete genome sequence of Corynebacterium casei LMG S-19264T (=DSM 44701T), isolated from a smear-ripened cheese.</title>
        <authorList>
            <consortium name="US DOE Joint Genome Institute (JGI-PGF)"/>
            <person name="Walter F."/>
            <person name="Albersmeier A."/>
            <person name="Kalinowski J."/>
            <person name="Ruckert C."/>
        </authorList>
    </citation>
    <scope>NUCLEOTIDE SEQUENCE</scope>
    <source>
        <strain evidence="14">CGMCC 1.12777</strain>
    </source>
</reference>
<keyword evidence="6 11" id="KW-0349">Heme</keyword>
<dbReference type="InterPro" id="IPR017142">
    <property type="entry name" value="Nitric_oxide_synthase_Oase-su"/>
</dbReference>
<dbReference type="PROSITE" id="PS60001">
    <property type="entry name" value="NOS"/>
    <property type="match status" value="1"/>
</dbReference>
<dbReference type="GO" id="GO:0046872">
    <property type="term" value="F:metal ion binding"/>
    <property type="evidence" value="ECO:0007669"/>
    <property type="project" value="UniProtKB-KW"/>
</dbReference>
<dbReference type="Gene3D" id="3.90.1230.10">
    <property type="entry name" value="Nitric Oxide Synthase, Chain A, domain 3"/>
    <property type="match status" value="1"/>
</dbReference>
<dbReference type="AlphaFoldDB" id="A0A8J2ZXG3"/>
<evidence type="ECO:0000313" key="15">
    <source>
        <dbReference type="Proteomes" id="UP000656813"/>
    </source>
</evidence>
<protein>
    <recommendedName>
        <fullName evidence="5 11">Nitric oxide synthase oxygenase</fullName>
        <ecNumber evidence="4 11">1.14.14.47</ecNumber>
    </recommendedName>
</protein>
<accession>A0A8J2ZXG3</accession>
<keyword evidence="9 11" id="KW-0408">Iron</keyword>
<evidence type="ECO:0000256" key="8">
    <source>
        <dbReference type="ARBA" id="ARBA00023002"/>
    </source>
</evidence>
<evidence type="ECO:0000256" key="7">
    <source>
        <dbReference type="ARBA" id="ARBA00022723"/>
    </source>
</evidence>
<evidence type="ECO:0000313" key="14">
    <source>
        <dbReference type="EMBL" id="GGH85180.1"/>
    </source>
</evidence>
<dbReference type="RefSeq" id="WP_188498195.1">
    <property type="nucleotide sequence ID" value="NZ_BMFV01000025.1"/>
</dbReference>
<dbReference type="GO" id="GO:0004517">
    <property type="term" value="F:nitric-oxide synthase activity"/>
    <property type="evidence" value="ECO:0007669"/>
    <property type="project" value="InterPro"/>
</dbReference>
<evidence type="ECO:0000256" key="9">
    <source>
        <dbReference type="ARBA" id="ARBA00023004"/>
    </source>
</evidence>
<dbReference type="CDD" id="cd00794">
    <property type="entry name" value="NOS_oxygenase_prok"/>
    <property type="match status" value="1"/>
</dbReference>
<comment type="subunit">
    <text evidence="11">Homodimer.</text>
</comment>
<dbReference type="PIRSF" id="PIRSF037219">
    <property type="entry name" value="NOS_oxygenase"/>
    <property type="match status" value="1"/>
</dbReference>
<dbReference type="EMBL" id="BMFV01000025">
    <property type="protein sequence ID" value="GGH85180.1"/>
    <property type="molecule type" value="Genomic_DNA"/>
</dbReference>
<comment type="similarity">
    <text evidence="3 11">Belongs to the NOS family. Bacterial NOS oxygenase subfamily.</text>
</comment>
<proteinExistence type="inferred from homology"/>
<evidence type="ECO:0000256" key="11">
    <source>
        <dbReference type="PIRNR" id="PIRNR037219"/>
    </source>
</evidence>
<evidence type="ECO:0000256" key="2">
    <source>
        <dbReference type="ARBA" id="ARBA00002642"/>
    </source>
</evidence>
<dbReference type="Gene3D" id="3.90.440.10">
    <property type="entry name" value="Nitric Oxide Synthase,Heme Domain,Chain A domain 2"/>
    <property type="match status" value="1"/>
</dbReference>
<evidence type="ECO:0000256" key="5">
    <source>
        <dbReference type="ARBA" id="ARBA00018859"/>
    </source>
</evidence>
<evidence type="ECO:0000256" key="10">
    <source>
        <dbReference type="ARBA" id="ARBA00048713"/>
    </source>
</evidence>
<comment type="catalytic activity">
    <reaction evidence="10">
        <text>3 reduced [flavodoxin] + 2 L-arginine + 4 O2 = 3 oxidized [flavodoxin] + 2 L-citrulline + 2 nitric oxide + 4 H2O + 5 H(+)</text>
        <dbReference type="Rhea" id="RHEA:52324"/>
        <dbReference type="Rhea" id="RHEA-COMP:10622"/>
        <dbReference type="Rhea" id="RHEA-COMP:10623"/>
        <dbReference type="ChEBI" id="CHEBI:15377"/>
        <dbReference type="ChEBI" id="CHEBI:15378"/>
        <dbReference type="ChEBI" id="CHEBI:15379"/>
        <dbReference type="ChEBI" id="CHEBI:16480"/>
        <dbReference type="ChEBI" id="CHEBI:32682"/>
        <dbReference type="ChEBI" id="CHEBI:57618"/>
        <dbReference type="ChEBI" id="CHEBI:57743"/>
        <dbReference type="ChEBI" id="CHEBI:58210"/>
        <dbReference type="EC" id="1.14.14.47"/>
    </reaction>
</comment>
<dbReference type="Pfam" id="PF02898">
    <property type="entry name" value="NO_synthase"/>
    <property type="match status" value="1"/>
</dbReference>
<dbReference type="InterPro" id="IPR044940">
    <property type="entry name" value="NOS_dom_2"/>
</dbReference>
<feature type="binding site" description="axial binding residue" evidence="12">
    <location>
        <position position="73"/>
    </location>
    <ligand>
        <name>heme</name>
        <dbReference type="ChEBI" id="CHEBI:30413"/>
    </ligand>
    <ligandPart>
        <name>Fe</name>
        <dbReference type="ChEBI" id="CHEBI:18248"/>
    </ligandPart>
</feature>
<evidence type="ECO:0000256" key="1">
    <source>
        <dbReference type="ARBA" id="ARBA00001971"/>
    </source>
</evidence>
<organism evidence="14 15">
    <name type="scientific">Pullulanibacillus pueri</name>
    <dbReference type="NCBI Taxonomy" id="1437324"/>
    <lineage>
        <taxon>Bacteria</taxon>
        <taxon>Bacillati</taxon>
        <taxon>Bacillota</taxon>
        <taxon>Bacilli</taxon>
        <taxon>Bacillales</taxon>
        <taxon>Sporolactobacillaceae</taxon>
        <taxon>Pullulanibacillus</taxon>
    </lineage>
</organism>
<evidence type="ECO:0000256" key="12">
    <source>
        <dbReference type="PIRSR" id="PIRSR037219-1"/>
    </source>
</evidence>
<evidence type="ECO:0000259" key="13">
    <source>
        <dbReference type="PROSITE" id="PS60001"/>
    </source>
</evidence>
<keyword evidence="15" id="KW-1185">Reference proteome</keyword>
<dbReference type="InterPro" id="IPR044944">
    <property type="entry name" value="NOS_dom_3"/>
</dbReference>
<dbReference type="InterPro" id="IPR044943">
    <property type="entry name" value="NOS_dom_1"/>
</dbReference>
<dbReference type="EC" id="1.14.14.47" evidence="4 11"/>
<dbReference type="PANTHER" id="PTHR43410">
    <property type="entry name" value="NITRIC OXIDE SYNTHASE OXYGENASE"/>
    <property type="match status" value="1"/>
</dbReference>
<evidence type="ECO:0000256" key="4">
    <source>
        <dbReference type="ARBA" id="ARBA00012735"/>
    </source>
</evidence>
<dbReference type="InterPro" id="IPR004030">
    <property type="entry name" value="NOS_N"/>
</dbReference>
<dbReference type="Proteomes" id="UP000656813">
    <property type="component" value="Unassembled WGS sequence"/>
</dbReference>
<dbReference type="InterPro" id="IPR050607">
    <property type="entry name" value="NOS"/>
</dbReference>
<comment type="miscellaneous">
    <text evidence="11">This protein is similar to the oxygenase domain of eukaryotic nitric oxide synthases but lacks the reductase domain which, in eukaryotes, is responsible for transfer of electrons to the ferric heme during nitric oxide synthesis.</text>
</comment>
<reference evidence="14" key="2">
    <citation type="submission" date="2020-09" db="EMBL/GenBank/DDBJ databases">
        <authorList>
            <person name="Sun Q."/>
            <person name="Zhou Y."/>
        </authorList>
    </citation>
    <scope>NUCLEOTIDE SEQUENCE</scope>
    <source>
        <strain evidence="14">CGMCC 1.12777</strain>
    </source>
</reference>
<name>A0A8J2ZXG3_9BACL</name>
<dbReference type="Gene3D" id="3.90.340.10">
    <property type="entry name" value="Nitric Oxide Synthase, Chain A, domain 1"/>
    <property type="match status" value="1"/>
</dbReference>
<feature type="domain" description="Nitric oxide synthase (NOS)" evidence="13">
    <location>
        <begin position="72"/>
        <end position="79"/>
    </location>
</feature>
<sequence>MGRRNSSHRASELLKEATDFIKRCYKELGKTAEETDARIFQIKESIDHVGYYVHTSEELRHGAKMAWRNSNRCIGRLFWERLNVIDARSIDQPDEIFVSLFDHIRLATNGGKIRPTITLFKPKSDHFQLKIWNHQLLRYAGYETDKGIIGDPHSIAFTKACMALGWEGQGTAFDILPLVIQVGSHEPRWLEIPQDIILEVPIEHPTVSLFDSLEVKWYAVPIISDMRLEIGGINYTAAPFNGWYMGTEIGARNLADETRYNLLPMIGKQLGLPIHSNRSLWKDKALVELNLAVLDSFDKMGVSIVDHHTAASQFKVFEKNEEQAGREVTGRWSWLVPPLASATTHVFHRRYSDDLVMPNYFYQDKPY</sequence>
<evidence type="ECO:0000256" key="3">
    <source>
        <dbReference type="ARBA" id="ARBA00005411"/>
    </source>
</evidence>
<gene>
    <name evidence="14" type="primary">nos</name>
    <name evidence="14" type="ORF">GCM10007096_29970</name>
</gene>
<dbReference type="PANTHER" id="PTHR43410:SF1">
    <property type="entry name" value="NITRIC OXIDE SYNTHASE"/>
    <property type="match status" value="1"/>
</dbReference>
<comment type="function">
    <text evidence="2 11">Catalyzes the production of nitric oxide.</text>
</comment>
<comment type="caution">
    <text evidence="14">The sequence shown here is derived from an EMBL/GenBank/DDBJ whole genome shotgun (WGS) entry which is preliminary data.</text>
</comment>
<dbReference type="InterPro" id="IPR036119">
    <property type="entry name" value="NOS_N_sf"/>
</dbReference>
<comment type="cofactor">
    <cofactor evidence="1 11 12">
        <name>heme</name>
        <dbReference type="ChEBI" id="CHEBI:30413"/>
    </cofactor>
</comment>
<dbReference type="SUPFAM" id="SSF56512">
    <property type="entry name" value="Nitric oxide (NO) synthase oxygenase domain"/>
    <property type="match status" value="1"/>
</dbReference>
<dbReference type="GO" id="GO:0006809">
    <property type="term" value="P:nitric oxide biosynthetic process"/>
    <property type="evidence" value="ECO:0007669"/>
    <property type="project" value="InterPro"/>
</dbReference>